<dbReference type="KEGG" id="alus:STSP2_03543"/>
<keyword evidence="1" id="KW-0812">Transmembrane</keyword>
<feature type="transmembrane region" description="Helical" evidence="1">
    <location>
        <begin position="258"/>
        <end position="274"/>
    </location>
</feature>
<dbReference type="InterPro" id="IPR029468">
    <property type="entry name" value="O-ag_pol_Wzy"/>
</dbReference>
<gene>
    <name evidence="2" type="ORF">STSP2_03543</name>
</gene>
<dbReference type="Proteomes" id="UP000189674">
    <property type="component" value="Chromosome"/>
</dbReference>
<evidence type="ECO:0000313" key="3">
    <source>
        <dbReference type="Proteomes" id="UP000189674"/>
    </source>
</evidence>
<proteinExistence type="predicted"/>
<sequence>MNKSTTEIFRVQALTKTSWLYQCWLFFTALLSGVVYGMLHESPQATVKYMVAVYYLIFALHVLHRTKCFRQQANVLSPDILFSILYTLFHLGYITLYALNIVPYESDIIFYKASISKALFVINLGFIGFLSGYEFAAPKMLDFSVLQKPRRIPKQGWLLAGVSLIITSIVMHYGVLLVLGLSIFKSHGYTAVQNLDRYVDSYLINLLWSQNVHVMVLGITIYTAASALRYGKLFYSKFVTVLVSLFLFTIILEGNRGPILMILIPILLVRHYFVRPISLKILVVLAVLLLFVFAAIGVVRTIAFEPEKMMEELEYQAQSEQLTWANPFIEMGGSFLVVNITTHEVPEREPFWHGASWRDAIIHFVPFLSRYTLASGISTWSPSVWITTTFFGKESAGRAFTVAAEGYLNFGFVGAFAELFLLGVFARWLTVKFSRNPSMFWALIMLGCLGPIMMVIRNHLALLTHKITLVVIIAIVIQLFIGDEPVESYDMDLESYSY</sequence>
<reference evidence="3" key="1">
    <citation type="submission" date="2017-02" db="EMBL/GenBank/DDBJ databases">
        <title>Comparative genomics and description of representatives of a novel lineage of planctomycetes thriving in anoxic sediments.</title>
        <authorList>
            <person name="Spring S."/>
            <person name="Bunk B."/>
            <person name="Sproer C."/>
        </authorList>
    </citation>
    <scope>NUCLEOTIDE SEQUENCE [LARGE SCALE GENOMIC DNA]</scope>
    <source>
        <strain evidence="3">ST-NAGAB-D1</strain>
    </source>
</reference>
<feature type="transmembrane region" description="Helical" evidence="1">
    <location>
        <begin position="234"/>
        <end position="252"/>
    </location>
</feature>
<protein>
    <submittedName>
        <fullName evidence="2">Uncharacterized protein</fullName>
    </submittedName>
</protein>
<keyword evidence="3" id="KW-1185">Reference proteome</keyword>
<feature type="transmembrane region" description="Helical" evidence="1">
    <location>
        <begin position="407"/>
        <end position="426"/>
    </location>
</feature>
<dbReference type="OrthoDB" id="568737at2"/>
<dbReference type="STRING" id="1936003.STSP2_03543"/>
<evidence type="ECO:0000313" key="2">
    <source>
        <dbReference type="EMBL" id="AQT70337.1"/>
    </source>
</evidence>
<organism evidence="2 3">
    <name type="scientific">Anaerohalosphaera lusitana</name>
    <dbReference type="NCBI Taxonomy" id="1936003"/>
    <lineage>
        <taxon>Bacteria</taxon>
        <taxon>Pseudomonadati</taxon>
        <taxon>Planctomycetota</taxon>
        <taxon>Phycisphaerae</taxon>
        <taxon>Sedimentisphaerales</taxon>
        <taxon>Anaerohalosphaeraceae</taxon>
        <taxon>Anaerohalosphaera</taxon>
    </lineage>
</organism>
<name>A0A1U9NRD9_9BACT</name>
<dbReference type="EMBL" id="CP019791">
    <property type="protein sequence ID" value="AQT70337.1"/>
    <property type="molecule type" value="Genomic_DNA"/>
</dbReference>
<feature type="transmembrane region" description="Helical" evidence="1">
    <location>
        <begin position="438"/>
        <end position="456"/>
    </location>
</feature>
<dbReference type="AlphaFoldDB" id="A0A1U9NRD9"/>
<feature type="transmembrane region" description="Helical" evidence="1">
    <location>
        <begin position="281"/>
        <end position="303"/>
    </location>
</feature>
<evidence type="ECO:0000256" key="1">
    <source>
        <dbReference type="SAM" id="Phobius"/>
    </source>
</evidence>
<feature type="transmembrane region" description="Helical" evidence="1">
    <location>
        <begin position="45"/>
        <end position="63"/>
    </location>
</feature>
<feature type="transmembrane region" description="Helical" evidence="1">
    <location>
        <begin position="75"/>
        <end position="98"/>
    </location>
</feature>
<dbReference type="NCBIfam" id="TIGR04370">
    <property type="entry name" value="glyco_rpt_poly"/>
    <property type="match status" value="1"/>
</dbReference>
<feature type="transmembrane region" description="Helical" evidence="1">
    <location>
        <begin position="202"/>
        <end position="222"/>
    </location>
</feature>
<keyword evidence="1" id="KW-1133">Transmembrane helix</keyword>
<accession>A0A1U9NRD9</accession>
<feature type="transmembrane region" description="Helical" evidence="1">
    <location>
        <begin position="462"/>
        <end position="481"/>
    </location>
</feature>
<keyword evidence="1" id="KW-0472">Membrane</keyword>
<dbReference type="Pfam" id="PF14296">
    <property type="entry name" value="O-ag_pol_Wzy"/>
    <property type="match status" value="1"/>
</dbReference>
<feature type="transmembrane region" description="Helical" evidence="1">
    <location>
        <begin position="118"/>
        <end position="136"/>
    </location>
</feature>
<dbReference type="RefSeq" id="WP_146663931.1">
    <property type="nucleotide sequence ID" value="NZ_CP019791.1"/>
</dbReference>
<feature type="transmembrane region" description="Helical" evidence="1">
    <location>
        <begin position="20"/>
        <end position="39"/>
    </location>
</feature>
<feature type="transmembrane region" description="Helical" evidence="1">
    <location>
        <begin position="157"/>
        <end position="182"/>
    </location>
</feature>